<dbReference type="InterPro" id="IPR016977">
    <property type="entry name" value="ComGF"/>
</dbReference>
<dbReference type="InterPro" id="IPR012902">
    <property type="entry name" value="N_methyl_site"/>
</dbReference>
<dbReference type="GO" id="GO:0009986">
    <property type="term" value="C:cell surface"/>
    <property type="evidence" value="ECO:0007669"/>
    <property type="project" value="UniProtKB-SubCell"/>
</dbReference>
<dbReference type="Pfam" id="PF07963">
    <property type="entry name" value="N_methyl"/>
    <property type="match status" value="1"/>
</dbReference>
<gene>
    <name evidence="3" type="ORF">ABNN70_12680</name>
</gene>
<comment type="subcellular location">
    <subcellularLocation>
        <location evidence="1">Cell surface</location>
    </subcellularLocation>
</comment>
<protein>
    <submittedName>
        <fullName evidence="3">ComGF family competence protein</fullName>
    </submittedName>
</protein>
<evidence type="ECO:0000313" key="3">
    <source>
        <dbReference type="EMBL" id="XCJ16502.1"/>
    </source>
</evidence>
<accession>A0AAU8IE51</accession>
<evidence type="ECO:0000256" key="1">
    <source>
        <dbReference type="ARBA" id="ARBA00004241"/>
    </source>
</evidence>
<reference evidence="3" key="1">
    <citation type="submission" date="2024-06" db="EMBL/GenBank/DDBJ databases">
        <authorList>
            <person name="Fan A."/>
            <person name="Zhang F.Y."/>
            <person name="Zhang L."/>
        </authorList>
    </citation>
    <scope>NUCLEOTIDE SEQUENCE</scope>
    <source>
        <strain evidence="3">Y61</strain>
    </source>
</reference>
<sequence length="150" mass="16945">MKKQDGFTLLSTLLGLSIFSVVLLLVTCAAGILASRFQDDVGLRKEITIFLSQTALELHQSNAISCSDGNRTLILLKDDQEITYKLDSKGRLVRSVDDRGYEIVLQRIKSVRFDTDGRYLFIHLVDQQHRSYFLVDSTYLGKEAVNNSLD</sequence>
<evidence type="ECO:0000256" key="2">
    <source>
        <dbReference type="ARBA" id="ARBA00023287"/>
    </source>
</evidence>
<dbReference type="AlphaFoldDB" id="A0AAU8IE51"/>
<dbReference type="EMBL" id="CP159510">
    <property type="protein sequence ID" value="XCJ16502.1"/>
    <property type="molecule type" value="Genomic_DNA"/>
</dbReference>
<dbReference type="RefSeq" id="WP_353947996.1">
    <property type="nucleotide sequence ID" value="NZ_CP159510.1"/>
</dbReference>
<dbReference type="GO" id="GO:0030420">
    <property type="term" value="P:establishment of competence for transformation"/>
    <property type="evidence" value="ECO:0007669"/>
    <property type="project" value="UniProtKB-KW"/>
</dbReference>
<organism evidence="3">
    <name type="scientific">Sporolactobacillus sp. Y61</name>
    <dbReference type="NCBI Taxonomy" id="3160863"/>
    <lineage>
        <taxon>Bacteria</taxon>
        <taxon>Bacillati</taxon>
        <taxon>Bacillota</taxon>
        <taxon>Bacilli</taxon>
        <taxon>Bacillales</taxon>
        <taxon>Sporolactobacillaceae</taxon>
        <taxon>Sporolactobacillus</taxon>
    </lineage>
</organism>
<dbReference type="Pfam" id="PF15980">
    <property type="entry name" value="ComGF"/>
    <property type="match status" value="1"/>
</dbReference>
<name>A0AAU8IE51_9BACL</name>
<keyword evidence="2" id="KW-0178">Competence</keyword>
<proteinExistence type="predicted"/>